<comment type="caution">
    <text evidence="1">The sequence shown here is derived from an EMBL/GenBank/DDBJ whole genome shotgun (WGS) entry which is preliminary data.</text>
</comment>
<reference evidence="1 2" key="1">
    <citation type="submission" date="2016-04" db="EMBL/GenBank/DDBJ databases">
        <title>Genome analysis of Thermosulfurimonas dismutans, the first thermophilic sulfur-disproportionating bacterium of the phylum Thermodesulfobacteria.</title>
        <authorList>
            <person name="Mardanov A.V."/>
            <person name="Beletsky A.V."/>
            <person name="Kadnikov V.V."/>
            <person name="Slobodkin A.I."/>
            <person name="Ravin N.V."/>
        </authorList>
    </citation>
    <scope>NUCLEOTIDE SEQUENCE [LARGE SCALE GENOMIC DNA]</scope>
    <source>
        <strain evidence="1 2">S95</strain>
    </source>
</reference>
<dbReference type="PROSITE" id="PS51257">
    <property type="entry name" value="PROKAR_LIPOPROTEIN"/>
    <property type="match status" value="1"/>
</dbReference>
<name>A0A179D650_9BACT</name>
<evidence type="ECO:0000313" key="1">
    <source>
        <dbReference type="EMBL" id="OAQ21516.1"/>
    </source>
</evidence>
<dbReference type="OrthoDB" id="9865173at2"/>
<dbReference type="EMBL" id="LWLG01000001">
    <property type="protein sequence ID" value="OAQ21516.1"/>
    <property type="molecule type" value="Genomic_DNA"/>
</dbReference>
<organism evidence="1 2">
    <name type="scientific">Thermosulfurimonas dismutans</name>
    <dbReference type="NCBI Taxonomy" id="999894"/>
    <lineage>
        <taxon>Bacteria</taxon>
        <taxon>Pseudomonadati</taxon>
        <taxon>Thermodesulfobacteriota</taxon>
        <taxon>Thermodesulfobacteria</taxon>
        <taxon>Thermodesulfobacteriales</taxon>
        <taxon>Thermodesulfobacteriaceae</taxon>
        <taxon>Thermosulfurimonas</taxon>
    </lineage>
</organism>
<dbReference type="Proteomes" id="UP000078390">
    <property type="component" value="Unassembled WGS sequence"/>
</dbReference>
<evidence type="ECO:0008006" key="3">
    <source>
        <dbReference type="Google" id="ProtNLM"/>
    </source>
</evidence>
<proteinExistence type="predicted"/>
<dbReference type="RefSeq" id="WP_068668088.1">
    <property type="nucleotide sequence ID" value="NZ_LWLG01000001.1"/>
</dbReference>
<dbReference type="AlphaFoldDB" id="A0A179D650"/>
<keyword evidence="2" id="KW-1185">Reference proteome</keyword>
<sequence>MKRLLVLLGGIFILALACAPKALYLLDVTEPIIPPDSPQRPWIMIGSRNWGSSKLYRKLCIKGEFRQILAKTHLPKKDQKTLWEAACGKESSSADFVKAYYSLDEGLRINLRETLENHGYILNEFPC</sequence>
<evidence type="ECO:0000313" key="2">
    <source>
        <dbReference type="Proteomes" id="UP000078390"/>
    </source>
</evidence>
<dbReference type="STRING" id="999894.TDIS_0034"/>
<gene>
    <name evidence="1" type="ORF">TDIS_0034</name>
</gene>
<protein>
    <recommendedName>
        <fullName evidence="3">Lipoprotein</fullName>
    </recommendedName>
</protein>
<accession>A0A179D650</accession>